<reference evidence="3 4" key="1">
    <citation type="journal article" date="2020" name="ISME J.">
        <title>Uncovering the hidden diversity of litter-decomposition mechanisms in mushroom-forming fungi.</title>
        <authorList>
            <person name="Floudas D."/>
            <person name="Bentzer J."/>
            <person name="Ahren D."/>
            <person name="Johansson T."/>
            <person name="Persson P."/>
            <person name="Tunlid A."/>
        </authorList>
    </citation>
    <scope>NUCLEOTIDE SEQUENCE [LARGE SCALE GENOMIC DNA]</scope>
    <source>
        <strain evidence="3 4">CBS 406.79</strain>
    </source>
</reference>
<evidence type="ECO:0000313" key="4">
    <source>
        <dbReference type="Proteomes" id="UP000518752"/>
    </source>
</evidence>
<proteinExistence type="predicted"/>
<protein>
    <recommendedName>
        <fullName evidence="2">DUF6534 domain-containing protein</fullName>
    </recommendedName>
</protein>
<dbReference type="Proteomes" id="UP000518752">
    <property type="component" value="Unassembled WGS sequence"/>
</dbReference>
<dbReference type="EMBL" id="JAACJN010000123">
    <property type="protein sequence ID" value="KAF5370257.1"/>
    <property type="molecule type" value="Genomic_DNA"/>
</dbReference>
<keyword evidence="4" id="KW-1185">Reference proteome</keyword>
<name>A0A8H5GSD8_9AGAR</name>
<keyword evidence="1" id="KW-0472">Membrane</keyword>
<dbReference type="AlphaFoldDB" id="A0A8H5GSD8"/>
<evidence type="ECO:0000256" key="1">
    <source>
        <dbReference type="SAM" id="Phobius"/>
    </source>
</evidence>
<dbReference type="Pfam" id="PF20152">
    <property type="entry name" value="DUF6534"/>
    <property type="match status" value="1"/>
</dbReference>
<dbReference type="InterPro" id="IPR045339">
    <property type="entry name" value="DUF6534"/>
</dbReference>
<feature type="domain" description="DUF6534" evidence="2">
    <location>
        <begin position="77"/>
        <end position="141"/>
    </location>
</feature>
<sequence length="260" mass="29110">MWPILDALQKNHRLWGVTIAQASAYYRTYSDDKKFLKFLKFDNQKHSVSGKNVILVGTIEAAFVGYYSLNIQYAEKLLVALHNLRDFSTQKALDKLVLYYINIGALTIVVVAANLISNHNSQLKCDIYVNSMLVSLNIRQSIRRELATDSGYNIPTISTLNIDESSSESEELPLSLSDSDPESISDSISTLIFDSMSFRLFEEDSSPSFRRRLGLRPADSLENVLGAIDKAIRAMEEGKSRWGKIPTHGLDLITPSCPVV</sequence>
<keyword evidence="1" id="KW-1133">Transmembrane helix</keyword>
<organism evidence="3 4">
    <name type="scientific">Collybiopsis confluens</name>
    <dbReference type="NCBI Taxonomy" id="2823264"/>
    <lineage>
        <taxon>Eukaryota</taxon>
        <taxon>Fungi</taxon>
        <taxon>Dikarya</taxon>
        <taxon>Basidiomycota</taxon>
        <taxon>Agaricomycotina</taxon>
        <taxon>Agaricomycetes</taxon>
        <taxon>Agaricomycetidae</taxon>
        <taxon>Agaricales</taxon>
        <taxon>Marasmiineae</taxon>
        <taxon>Omphalotaceae</taxon>
        <taxon>Collybiopsis</taxon>
    </lineage>
</organism>
<evidence type="ECO:0000313" key="3">
    <source>
        <dbReference type="EMBL" id="KAF5370257.1"/>
    </source>
</evidence>
<accession>A0A8H5GSD8</accession>
<evidence type="ECO:0000259" key="2">
    <source>
        <dbReference type="Pfam" id="PF20152"/>
    </source>
</evidence>
<feature type="transmembrane region" description="Helical" evidence="1">
    <location>
        <begin position="97"/>
        <end position="116"/>
    </location>
</feature>
<comment type="caution">
    <text evidence="3">The sequence shown here is derived from an EMBL/GenBank/DDBJ whole genome shotgun (WGS) entry which is preliminary data.</text>
</comment>
<gene>
    <name evidence="3" type="ORF">D9757_012018</name>
</gene>
<keyword evidence="1" id="KW-0812">Transmembrane</keyword>